<dbReference type="Gene3D" id="2.40.50.100">
    <property type="match status" value="1"/>
</dbReference>
<dbReference type="PANTHER" id="PTHR30438:SF2">
    <property type="entry name" value="MEMBRANE PROTEIN"/>
    <property type="match status" value="1"/>
</dbReference>
<dbReference type="FunFam" id="2.40.50.100:FF:000077">
    <property type="entry name" value="Glycoside hydrolase family 43"/>
    <property type="match status" value="1"/>
</dbReference>
<proteinExistence type="predicted"/>
<dbReference type="OrthoDB" id="9778236at2"/>
<reference evidence="4" key="1">
    <citation type="submission" date="2016-10" db="EMBL/GenBank/DDBJ databases">
        <authorList>
            <person name="Varghese N."/>
            <person name="Submissions S."/>
        </authorList>
    </citation>
    <scope>NUCLEOTIDE SEQUENCE [LARGE SCALE GENOMIC DNA]</scope>
    <source>
        <strain evidence="4">LMG 24016</strain>
    </source>
</reference>
<evidence type="ECO:0000313" key="3">
    <source>
        <dbReference type="EMBL" id="SFI31781.1"/>
    </source>
</evidence>
<dbReference type="PANTHER" id="PTHR30438">
    <property type="entry name" value="36 KDA ANTIGEN-RELATED"/>
    <property type="match status" value="1"/>
</dbReference>
<sequence>MSVSRKWIFPAVSVAAVAIIAGMLWYTLRPTGLGDGFASGNGRIEATDVDAASKLPGRIASIDVEEGQFIQPGQVIARMDTQVLEAQLAQAQAQMRQAQNSQLTARAQVRLRESEKITAEAIVRQRQAEMSAAQKRHARSAILVKRSAMAQQQLDDDLARLQSTQAALAAARSQVISAEAGIAAAQSQVIEAQSALEATQASVARLQIDIEDSQLKAPRGGRVQYRIAEPGEVIGAGGKVLNLVDLSDVYMTFFLPEQQAGRVALGAEVRLVIDAIPQYVIPAEVSYVASVAQFTPKTVETANEREKLMFRVKARLDPELLQRHLKQVKTGVPGVAYLRLDPQLEWPEHLAIKVPQ</sequence>
<dbReference type="STRING" id="425504.SAMN05216206_1858"/>
<keyword evidence="1" id="KW-0175">Coiled coil</keyword>
<dbReference type="GO" id="GO:0005886">
    <property type="term" value="C:plasma membrane"/>
    <property type="evidence" value="ECO:0007669"/>
    <property type="project" value="TreeGrafter"/>
</dbReference>
<keyword evidence="4" id="KW-1185">Reference proteome</keyword>
<evidence type="ECO:0000256" key="1">
    <source>
        <dbReference type="SAM" id="Coils"/>
    </source>
</evidence>
<dbReference type="Gene3D" id="1.10.287.470">
    <property type="entry name" value="Helix hairpin bin"/>
    <property type="match status" value="1"/>
</dbReference>
<organism evidence="3 4">
    <name type="scientific">Pseudomonas guineae</name>
    <dbReference type="NCBI Taxonomy" id="425504"/>
    <lineage>
        <taxon>Bacteria</taxon>
        <taxon>Pseudomonadati</taxon>
        <taxon>Pseudomonadota</taxon>
        <taxon>Gammaproteobacteria</taxon>
        <taxon>Pseudomonadales</taxon>
        <taxon>Pseudomonadaceae</taxon>
        <taxon>Pseudomonas</taxon>
    </lineage>
</organism>
<evidence type="ECO:0000256" key="2">
    <source>
        <dbReference type="SAM" id="Phobius"/>
    </source>
</evidence>
<keyword evidence="2" id="KW-1133">Transmembrane helix</keyword>
<protein>
    <submittedName>
        <fullName evidence="3">HlyD family secretion protein</fullName>
    </submittedName>
</protein>
<dbReference type="Gene3D" id="2.40.30.170">
    <property type="match status" value="1"/>
</dbReference>
<dbReference type="EMBL" id="FOQL01000002">
    <property type="protein sequence ID" value="SFI31781.1"/>
    <property type="molecule type" value="Genomic_DNA"/>
</dbReference>
<dbReference type="FunFam" id="2.40.30.170:FF:000013">
    <property type="entry name" value="Glycoside hydrolase family 43"/>
    <property type="match status" value="1"/>
</dbReference>
<dbReference type="Proteomes" id="UP000243606">
    <property type="component" value="Unassembled WGS sequence"/>
</dbReference>
<dbReference type="SUPFAM" id="SSF111369">
    <property type="entry name" value="HlyD-like secretion proteins"/>
    <property type="match status" value="2"/>
</dbReference>
<keyword evidence="2" id="KW-0812">Transmembrane</keyword>
<gene>
    <name evidence="3" type="ORF">SAMN05216206_1858</name>
</gene>
<name>A0A1I3H7Y4_9PSED</name>
<feature type="transmembrane region" description="Helical" evidence="2">
    <location>
        <begin position="7"/>
        <end position="28"/>
    </location>
</feature>
<keyword evidence="2" id="KW-0472">Membrane</keyword>
<evidence type="ECO:0000313" key="4">
    <source>
        <dbReference type="Proteomes" id="UP000243606"/>
    </source>
</evidence>
<accession>A0A1I3H7Y4</accession>
<feature type="coiled-coil region" evidence="1">
    <location>
        <begin position="81"/>
        <end position="108"/>
    </location>
</feature>
<dbReference type="AlphaFoldDB" id="A0A1I3H7Y4"/>